<dbReference type="PANTHER" id="PTHR33446:SF14">
    <property type="entry name" value="PROTEIN TONB"/>
    <property type="match status" value="1"/>
</dbReference>
<dbReference type="InterPro" id="IPR037682">
    <property type="entry name" value="TonB_C"/>
</dbReference>
<keyword evidence="5 10" id="KW-0997">Cell inner membrane</keyword>
<evidence type="ECO:0000256" key="6">
    <source>
        <dbReference type="ARBA" id="ARBA00022692"/>
    </source>
</evidence>
<dbReference type="Gene3D" id="3.30.2420.10">
    <property type="entry name" value="TonB"/>
    <property type="match status" value="1"/>
</dbReference>
<dbReference type="InterPro" id="IPR051045">
    <property type="entry name" value="TonB-dependent_transducer"/>
</dbReference>
<evidence type="ECO:0000256" key="3">
    <source>
        <dbReference type="ARBA" id="ARBA00022448"/>
    </source>
</evidence>
<dbReference type="InterPro" id="IPR003538">
    <property type="entry name" value="TonB"/>
</dbReference>
<keyword evidence="6" id="KW-0812">Transmembrane</keyword>
<dbReference type="GO" id="GO:0015891">
    <property type="term" value="P:siderophore transport"/>
    <property type="evidence" value="ECO:0007669"/>
    <property type="project" value="InterPro"/>
</dbReference>
<reference evidence="12 13" key="1">
    <citation type="submission" date="2017-08" db="EMBL/GenBank/DDBJ databases">
        <title>Complete genome of Colwellia sp. NB097-1, a psychrophile bacterium ioslated from Bering Sea.</title>
        <authorList>
            <person name="Chen X."/>
        </authorList>
    </citation>
    <scope>NUCLEOTIDE SEQUENCE [LARGE SCALE GENOMIC DNA]</scope>
    <source>
        <strain evidence="12 13">NB097-1</strain>
    </source>
</reference>
<evidence type="ECO:0000256" key="4">
    <source>
        <dbReference type="ARBA" id="ARBA00022475"/>
    </source>
</evidence>
<comment type="subcellular location">
    <subcellularLocation>
        <location evidence="1 10">Cell inner membrane</location>
        <topology evidence="1 10">Single-pass membrane protein</topology>
        <orientation evidence="1 10">Periplasmic side</orientation>
    </subcellularLocation>
</comment>
<organism evidence="12 13">
    <name type="scientific">Cognaticolwellia beringensis</name>
    <dbReference type="NCBI Taxonomy" id="1967665"/>
    <lineage>
        <taxon>Bacteria</taxon>
        <taxon>Pseudomonadati</taxon>
        <taxon>Pseudomonadota</taxon>
        <taxon>Gammaproteobacteria</taxon>
        <taxon>Alteromonadales</taxon>
        <taxon>Colwelliaceae</taxon>
        <taxon>Cognaticolwellia</taxon>
    </lineage>
</organism>
<accession>A0A222G588</accession>
<name>A0A222G588_9GAMM</name>
<evidence type="ECO:0000256" key="1">
    <source>
        <dbReference type="ARBA" id="ARBA00004383"/>
    </source>
</evidence>
<dbReference type="GO" id="GO:0015031">
    <property type="term" value="P:protein transport"/>
    <property type="evidence" value="ECO:0007669"/>
    <property type="project" value="UniProtKB-UniRule"/>
</dbReference>
<keyword evidence="9" id="KW-0472">Membrane</keyword>
<dbReference type="SUPFAM" id="SSF74653">
    <property type="entry name" value="TolA/TonB C-terminal domain"/>
    <property type="match status" value="1"/>
</dbReference>
<evidence type="ECO:0000256" key="5">
    <source>
        <dbReference type="ARBA" id="ARBA00022519"/>
    </source>
</evidence>
<keyword evidence="13" id="KW-1185">Reference proteome</keyword>
<evidence type="ECO:0000256" key="10">
    <source>
        <dbReference type="RuleBase" id="RU362123"/>
    </source>
</evidence>
<gene>
    <name evidence="12" type="ORF">B5D82_02470</name>
</gene>
<keyword evidence="4 10" id="KW-1003">Cell membrane</keyword>
<dbReference type="Proteomes" id="UP000202259">
    <property type="component" value="Chromosome"/>
</dbReference>
<evidence type="ECO:0000256" key="9">
    <source>
        <dbReference type="ARBA" id="ARBA00023136"/>
    </source>
</evidence>
<dbReference type="InterPro" id="IPR006260">
    <property type="entry name" value="TonB/TolA_C"/>
</dbReference>
<dbReference type="GO" id="GO:0005886">
    <property type="term" value="C:plasma membrane"/>
    <property type="evidence" value="ECO:0007669"/>
    <property type="project" value="UniProtKB-SubCell"/>
</dbReference>
<keyword evidence="7 10" id="KW-0653">Protein transport</keyword>
<dbReference type="GO" id="GO:0030288">
    <property type="term" value="C:outer membrane-bounded periplasmic space"/>
    <property type="evidence" value="ECO:0007669"/>
    <property type="project" value="InterPro"/>
</dbReference>
<proteinExistence type="inferred from homology"/>
<keyword evidence="8" id="KW-1133">Transmembrane helix</keyword>
<dbReference type="KEGG" id="cber:B5D82_02470"/>
<dbReference type="GO" id="GO:0031992">
    <property type="term" value="F:energy transducer activity"/>
    <property type="evidence" value="ECO:0007669"/>
    <property type="project" value="InterPro"/>
</dbReference>
<dbReference type="GO" id="GO:0055085">
    <property type="term" value="P:transmembrane transport"/>
    <property type="evidence" value="ECO:0007669"/>
    <property type="project" value="InterPro"/>
</dbReference>
<feature type="domain" description="TonB C-terminal" evidence="11">
    <location>
        <begin position="13"/>
        <end position="105"/>
    </location>
</feature>
<dbReference type="PANTHER" id="PTHR33446">
    <property type="entry name" value="PROTEIN TONB-RELATED"/>
    <property type="match status" value="1"/>
</dbReference>
<dbReference type="EMBL" id="CP020465">
    <property type="protein sequence ID" value="ASP46743.1"/>
    <property type="molecule type" value="Genomic_DNA"/>
</dbReference>
<evidence type="ECO:0000256" key="8">
    <source>
        <dbReference type="ARBA" id="ARBA00022989"/>
    </source>
</evidence>
<evidence type="ECO:0000256" key="2">
    <source>
        <dbReference type="ARBA" id="ARBA00006555"/>
    </source>
</evidence>
<evidence type="ECO:0000313" key="12">
    <source>
        <dbReference type="EMBL" id="ASP46743.1"/>
    </source>
</evidence>
<evidence type="ECO:0000256" key="7">
    <source>
        <dbReference type="ARBA" id="ARBA00022927"/>
    </source>
</evidence>
<protein>
    <recommendedName>
        <fullName evidence="10">Protein TonB</fullName>
    </recommendedName>
</protein>
<evidence type="ECO:0000259" key="11">
    <source>
        <dbReference type="PROSITE" id="PS52015"/>
    </source>
</evidence>
<keyword evidence="10" id="KW-0735">Signal-anchor</keyword>
<dbReference type="AlphaFoldDB" id="A0A222G588"/>
<dbReference type="NCBIfam" id="TIGR01352">
    <property type="entry name" value="tonB_Cterm"/>
    <property type="match status" value="1"/>
</dbReference>
<dbReference type="PRINTS" id="PR01374">
    <property type="entry name" value="TONBPROTEIN"/>
</dbReference>
<sequence length="116" mass="13156">MSGKDQIRRLPPKQENSVKPIYRVEPKYPAKAAAESIEGSVVLKFDIDRTGMVKNVEVVNGSPAYVFDKVAKTALEQWQYEPSNSYHKNNLVQLDFAMNENSAKRESLIEQVKVTK</sequence>
<keyword evidence="3 10" id="KW-0813">Transport</keyword>
<dbReference type="OrthoDB" id="1628901at2"/>
<evidence type="ECO:0000313" key="13">
    <source>
        <dbReference type="Proteomes" id="UP000202259"/>
    </source>
</evidence>
<dbReference type="RefSeq" id="WP_081148943.1">
    <property type="nucleotide sequence ID" value="NZ_CP020465.1"/>
</dbReference>
<comment type="function">
    <text evidence="10">Interacts with outer membrane receptor proteins that carry out high-affinity binding and energy dependent uptake into the periplasmic space of specific substrates. It could act to transduce energy from the cytoplasmic membrane to specific energy-requiring processes in the outer membrane, resulting in the release into the periplasm of ligands bound by these outer membrane proteins.</text>
</comment>
<comment type="similarity">
    <text evidence="2 10">Belongs to the TonB family.</text>
</comment>
<dbReference type="PROSITE" id="PS52015">
    <property type="entry name" value="TONB_CTD"/>
    <property type="match status" value="1"/>
</dbReference>
<dbReference type="Pfam" id="PF03544">
    <property type="entry name" value="TonB_C"/>
    <property type="match status" value="1"/>
</dbReference>